<keyword evidence="2" id="KW-1185">Reference proteome</keyword>
<dbReference type="EMBL" id="BAABME010018674">
    <property type="protein sequence ID" value="GAA0154636.1"/>
    <property type="molecule type" value="Genomic_DNA"/>
</dbReference>
<name>A0AAV3PU74_LITER</name>
<proteinExistence type="predicted"/>
<dbReference type="Proteomes" id="UP001454036">
    <property type="component" value="Unassembled WGS sequence"/>
</dbReference>
<reference evidence="1 2" key="1">
    <citation type="submission" date="2024-01" db="EMBL/GenBank/DDBJ databases">
        <title>The complete chloroplast genome sequence of Lithospermum erythrorhizon: insights into the phylogenetic relationship among Boraginaceae species and the maternal lineages of purple gromwells.</title>
        <authorList>
            <person name="Okada T."/>
            <person name="Watanabe K."/>
        </authorList>
    </citation>
    <scope>NUCLEOTIDE SEQUENCE [LARGE SCALE GENOMIC DNA]</scope>
</reference>
<accession>A0AAV3PU74</accession>
<comment type="caution">
    <text evidence="1">The sequence shown here is derived from an EMBL/GenBank/DDBJ whole genome shotgun (WGS) entry which is preliminary data.</text>
</comment>
<evidence type="ECO:0000313" key="2">
    <source>
        <dbReference type="Proteomes" id="UP001454036"/>
    </source>
</evidence>
<protein>
    <submittedName>
        <fullName evidence="1">Uncharacterized protein</fullName>
    </submittedName>
</protein>
<sequence length="81" mass="9456">MWWLGNLVMGPLFRALHNKEKRLKGHITRNQFFLITIICSLGVHFDSPLTLYCIAPLRLTINIVFENSIDFIVCGLRTFDY</sequence>
<organism evidence="1 2">
    <name type="scientific">Lithospermum erythrorhizon</name>
    <name type="common">Purple gromwell</name>
    <name type="synonym">Lithospermum officinale var. erythrorhizon</name>
    <dbReference type="NCBI Taxonomy" id="34254"/>
    <lineage>
        <taxon>Eukaryota</taxon>
        <taxon>Viridiplantae</taxon>
        <taxon>Streptophyta</taxon>
        <taxon>Embryophyta</taxon>
        <taxon>Tracheophyta</taxon>
        <taxon>Spermatophyta</taxon>
        <taxon>Magnoliopsida</taxon>
        <taxon>eudicotyledons</taxon>
        <taxon>Gunneridae</taxon>
        <taxon>Pentapetalae</taxon>
        <taxon>asterids</taxon>
        <taxon>lamiids</taxon>
        <taxon>Boraginales</taxon>
        <taxon>Boraginaceae</taxon>
        <taxon>Boraginoideae</taxon>
        <taxon>Lithospermeae</taxon>
        <taxon>Lithospermum</taxon>
    </lineage>
</organism>
<dbReference type="AlphaFoldDB" id="A0AAV3PU74"/>
<evidence type="ECO:0000313" key="1">
    <source>
        <dbReference type="EMBL" id="GAA0154636.1"/>
    </source>
</evidence>
<gene>
    <name evidence="1" type="ORF">LIER_37930</name>
</gene>